<reference evidence="2" key="1">
    <citation type="journal article" date="2019" name="PLoS Negl. Trop. Dis.">
        <title>Revisiting the worldwide diversity of Leptospira species in the environment.</title>
        <authorList>
            <person name="Vincent A.T."/>
            <person name="Schiettekatte O."/>
            <person name="Bourhy P."/>
            <person name="Veyrier F.J."/>
            <person name="Picardeau M."/>
        </authorList>
    </citation>
    <scope>NUCLEOTIDE SEQUENCE [LARGE SCALE GENOMIC DNA]</scope>
    <source>
        <strain evidence="2">201702406</strain>
    </source>
</reference>
<proteinExistence type="predicted"/>
<gene>
    <name evidence="1" type="ORF">EHQ82_17020</name>
</gene>
<dbReference type="RefSeq" id="WP_135628532.1">
    <property type="nucleotide sequence ID" value="NZ_RQGU01000128.1"/>
</dbReference>
<comment type="caution">
    <text evidence="1">The sequence shown here is derived from an EMBL/GenBank/DDBJ whole genome shotgun (WGS) entry which is preliminary data.</text>
</comment>
<protein>
    <submittedName>
        <fullName evidence="1">Uncharacterized protein</fullName>
    </submittedName>
</protein>
<evidence type="ECO:0000313" key="1">
    <source>
        <dbReference type="EMBL" id="TGM16528.1"/>
    </source>
</evidence>
<dbReference type="Proteomes" id="UP000298057">
    <property type="component" value="Unassembled WGS sequence"/>
</dbReference>
<accession>A0ABY2N3T6</accession>
<dbReference type="EMBL" id="RQGU01000128">
    <property type="protein sequence ID" value="TGM16528.1"/>
    <property type="molecule type" value="Genomic_DNA"/>
</dbReference>
<sequence>MDYKKLLKVKISELFPDLNNQKKVLIELEKCSLGNSKIEKERVFLSIVKSSNGNIDKIRDLVTVAKKDYRDVLAWAENPNKMSHEFTTNKKINSELEKKDKEQFKKWIKP</sequence>
<name>A0ABY2N3T6_9LEPT</name>
<keyword evidence="2" id="KW-1185">Reference proteome</keyword>
<organism evidence="1 2">
    <name type="scientific">Leptospira selangorensis</name>
    <dbReference type="NCBI Taxonomy" id="2484982"/>
    <lineage>
        <taxon>Bacteria</taxon>
        <taxon>Pseudomonadati</taxon>
        <taxon>Spirochaetota</taxon>
        <taxon>Spirochaetia</taxon>
        <taxon>Leptospirales</taxon>
        <taxon>Leptospiraceae</taxon>
        <taxon>Leptospira</taxon>
    </lineage>
</organism>
<evidence type="ECO:0000313" key="2">
    <source>
        <dbReference type="Proteomes" id="UP000298057"/>
    </source>
</evidence>